<organism evidence="1 2">
    <name type="scientific">Ectopseudomonas hydrolytica</name>
    <dbReference type="NCBI Taxonomy" id="2493633"/>
    <lineage>
        <taxon>Bacteria</taxon>
        <taxon>Pseudomonadati</taxon>
        <taxon>Pseudomonadota</taxon>
        <taxon>Gammaproteobacteria</taxon>
        <taxon>Pseudomonadales</taxon>
        <taxon>Pseudomonadaceae</taxon>
        <taxon>Ectopseudomonas</taxon>
    </lineage>
</organism>
<dbReference type="RefSeq" id="WP_129482124.1">
    <property type="nucleotide sequence ID" value="NZ_CP099397.1"/>
</dbReference>
<name>A0ABY5A2H0_9GAMM</name>
<proteinExistence type="predicted"/>
<gene>
    <name evidence="1" type="ORF">L1F06_015520</name>
</gene>
<dbReference type="GeneID" id="300082406"/>
<reference evidence="1" key="1">
    <citation type="submission" date="2022-06" db="EMBL/GenBank/DDBJ databases">
        <title>Complete genome of Pseudomonas hydrolytica DSWY01T.</title>
        <authorList>
            <person name="Jung J."/>
            <person name="Jeon C.O."/>
        </authorList>
    </citation>
    <scope>NUCLEOTIDE SEQUENCE</scope>
    <source>
        <strain evidence="1">DSWY01</strain>
    </source>
</reference>
<sequence length="66" mass="6983">MAKSHAPNPSATADRIAAHRAMALAALRADSSLSSRMSRYNHHMNCARSLELILGLARALRAGGGQ</sequence>
<protein>
    <submittedName>
        <fullName evidence="1">Uncharacterized protein</fullName>
    </submittedName>
</protein>
<keyword evidence="2" id="KW-1185">Reference proteome</keyword>
<evidence type="ECO:0000313" key="2">
    <source>
        <dbReference type="Proteomes" id="UP001054897"/>
    </source>
</evidence>
<dbReference type="EMBL" id="CP099397">
    <property type="protein sequence ID" value="USR38079.1"/>
    <property type="molecule type" value="Genomic_DNA"/>
</dbReference>
<accession>A0ABY5A2H0</accession>
<dbReference type="Proteomes" id="UP001054897">
    <property type="component" value="Chromosome"/>
</dbReference>
<evidence type="ECO:0000313" key="1">
    <source>
        <dbReference type="EMBL" id="USR38079.1"/>
    </source>
</evidence>